<evidence type="ECO:0008006" key="4">
    <source>
        <dbReference type="Google" id="ProtNLM"/>
    </source>
</evidence>
<sequence length="104" mass="11866">MMDRRKALKNIALAFGCVVATPTLINVLSACTSEVNKTNYLFLSQNEALIVKRLSENILPKIHFPSIVTMNLTVFVDQLFHFTEDKKDKEIFKLGCKEFEKNSL</sequence>
<reference evidence="2" key="1">
    <citation type="submission" date="2023-02" db="EMBL/GenBank/DDBJ databases">
        <title>Polaribacter ponticola sp. nov., isolated from seawater.</title>
        <authorList>
            <person name="Baek J.H."/>
            <person name="Kim J.M."/>
            <person name="Choi D.G."/>
            <person name="Jeon C.O."/>
        </authorList>
    </citation>
    <scope>NUCLEOTIDE SEQUENCE</scope>
    <source>
        <strain evidence="2">MSW5</strain>
    </source>
</reference>
<name>A0ABT5SB54_9FLAO</name>
<keyword evidence="1" id="KW-0732">Signal</keyword>
<organism evidence="2 3">
    <name type="scientific">Polaribacter ponticola</name>
    <dbReference type="NCBI Taxonomy" id="2978475"/>
    <lineage>
        <taxon>Bacteria</taxon>
        <taxon>Pseudomonadati</taxon>
        <taxon>Bacteroidota</taxon>
        <taxon>Flavobacteriia</taxon>
        <taxon>Flavobacteriales</taxon>
        <taxon>Flavobacteriaceae</taxon>
    </lineage>
</organism>
<proteinExistence type="predicted"/>
<dbReference type="RefSeq" id="WP_274270473.1">
    <property type="nucleotide sequence ID" value="NZ_JAOSLC020000003.1"/>
</dbReference>
<dbReference type="PROSITE" id="PS51257">
    <property type="entry name" value="PROKAR_LIPOPROTEIN"/>
    <property type="match status" value="1"/>
</dbReference>
<feature type="chain" id="PRO_5045958107" description="Gluconate 2-dehydrogenase subunit 3 family protein" evidence="1">
    <location>
        <begin position="26"/>
        <end position="104"/>
    </location>
</feature>
<evidence type="ECO:0000256" key="1">
    <source>
        <dbReference type="SAM" id="SignalP"/>
    </source>
</evidence>
<evidence type="ECO:0000313" key="2">
    <source>
        <dbReference type="EMBL" id="MDD7915303.1"/>
    </source>
</evidence>
<accession>A0ABT5SB54</accession>
<gene>
    <name evidence="2" type="ORF">N5A56_013175</name>
</gene>
<feature type="signal peptide" evidence="1">
    <location>
        <begin position="1"/>
        <end position="25"/>
    </location>
</feature>
<dbReference type="EMBL" id="JAOSLC020000003">
    <property type="protein sequence ID" value="MDD7915303.1"/>
    <property type="molecule type" value="Genomic_DNA"/>
</dbReference>
<dbReference type="Proteomes" id="UP001151478">
    <property type="component" value="Unassembled WGS sequence"/>
</dbReference>
<protein>
    <recommendedName>
        <fullName evidence="4">Gluconate 2-dehydrogenase subunit 3 family protein</fullName>
    </recommendedName>
</protein>
<comment type="caution">
    <text evidence="2">The sequence shown here is derived from an EMBL/GenBank/DDBJ whole genome shotgun (WGS) entry which is preliminary data.</text>
</comment>
<evidence type="ECO:0000313" key="3">
    <source>
        <dbReference type="Proteomes" id="UP001151478"/>
    </source>
</evidence>
<keyword evidence="3" id="KW-1185">Reference proteome</keyword>